<dbReference type="GO" id="GO:0042128">
    <property type="term" value="P:nitrate assimilation"/>
    <property type="evidence" value="ECO:0007669"/>
    <property type="project" value="UniProtKB-KW"/>
</dbReference>
<dbReference type="OrthoDB" id="4307003at2"/>
<dbReference type="GO" id="GO:0016530">
    <property type="term" value="F:metallochaperone activity"/>
    <property type="evidence" value="ECO:0007669"/>
    <property type="project" value="TreeGrafter"/>
</dbReference>
<dbReference type="STRING" id="1210089.GCA_001613165_02039"/>
<dbReference type="NCBIfam" id="TIGR00684">
    <property type="entry name" value="narJ"/>
    <property type="match status" value="1"/>
</dbReference>
<dbReference type="PANTHER" id="PTHR43680">
    <property type="entry name" value="NITRATE REDUCTASE MOLYBDENUM COFACTOR ASSEMBLY CHAPERONE"/>
    <property type="match status" value="1"/>
</dbReference>
<dbReference type="GO" id="GO:0051131">
    <property type="term" value="P:chaperone-mediated protein complex assembly"/>
    <property type="evidence" value="ECO:0007669"/>
    <property type="project" value="InterPro"/>
</dbReference>
<gene>
    <name evidence="3" type="ORF">DFR68_10123</name>
</gene>
<dbReference type="PANTHER" id="PTHR43680:SF2">
    <property type="entry name" value="NITRATE REDUCTASE MOLYBDENUM COFACTOR ASSEMBLY CHAPERONE NARJ"/>
    <property type="match status" value="1"/>
</dbReference>
<protein>
    <submittedName>
        <fullName evidence="3">Respiratory nitrate reductase chaperone NarJ</fullName>
    </submittedName>
</protein>
<accession>A0A370HD81</accession>
<dbReference type="Gene3D" id="1.10.3480.10">
    <property type="entry name" value="TorD-like"/>
    <property type="match status" value="1"/>
</dbReference>
<evidence type="ECO:0000256" key="1">
    <source>
        <dbReference type="ARBA" id="ARBA00023063"/>
    </source>
</evidence>
<dbReference type="InterPro" id="IPR003765">
    <property type="entry name" value="NO3_reductase_chaperone_NarJ"/>
</dbReference>
<reference evidence="3 4" key="1">
    <citation type="submission" date="2018-07" db="EMBL/GenBank/DDBJ databases">
        <title>Genomic Encyclopedia of Type Strains, Phase IV (KMG-IV): sequencing the most valuable type-strain genomes for metagenomic binning, comparative biology and taxonomic classification.</title>
        <authorList>
            <person name="Goeker M."/>
        </authorList>
    </citation>
    <scope>NUCLEOTIDE SEQUENCE [LARGE SCALE GENOMIC DNA]</scope>
    <source>
        <strain evidence="3 4">DSM 44952</strain>
    </source>
</reference>
<dbReference type="EMBL" id="QQAZ01000001">
    <property type="protein sequence ID" value="RDI55191.1"/>
    <property type="molecule type" value="Genomic_DNA"/>
</dbReference>
<dbReference type="AlphaFoldDB" id="A0A370HD81"/>
<proteinExistence type="predicted"/>
<dbReference type="Proteomes" id="UP000255355">
    <property type="component" value="Unassembled WGS sequence"/>
</dbReference>
<sequence length="235" mass="25735">MSVHGRSGRPSGTTQARTFGRKDRTTVTDAQCRTAWQLQSLLISYPDEQLAPRLPLISGVSAALPESLGDPLARFLAYASATPPVTLAAEYVATFDHHKRFSPYLTYFTHGDTRNRGMALLGIKHTYRRFGLILDDAELPDHLAVILEFAAAHPEPGRQLLTRYRAGLELLHRGLCDSGSPWTDVVDSVTATLPPLRSRDHDRIAHLAAAGPPDEAVGLDPFAPPEVISQGDLRR</sequence>
<dbReference type="RefSeq" id="WP_084519338.1">
    <property type="nucleotide sequence ID" value="NZ_QQAZ01000001.1"/>
</dbReference>
<keyword evidence="4" id="KW-1185">Reference proteome</keyword>
<feature type="region of interest" description="Disordered" evidence="2">
    <location>
        <begin position="1"/>
        <end position="25"/>
    </location>
</feature>
<dbReference type="InterPro" id="IPR020945">
    <property type="entry name" value="DMSO/NO3_reduct_chaperone"/>
</dbReference>
<evidence type="ECO:0000313" key="4">
    <source>
        <dbReference type="Proteomes" id="UP000255355"/>
    </source>
</evidence>
<dbReference type="InterPro" id="IPR036411">
    <property type="entry name" value="TorD-like_sf"/>
</dbReference>
<dbReference type="SUPFAM" id="SSF89155">
    <property type="entry name" value="TorD-like"/>
    <property type="match status" value="1"/>
</dbReference>
<comment type="caution">
    <text evidence="3">The sequence shown here is derived from an EMBL/GenBank/DDBJ whole genome shotgun (WGS) entry which is preliminary data.</text>
</comment>
<dbReference type="Pfam" id="PF02613">
    <property type="entry name" value="Nitrate_red_del"/>
    <property type="match status" value="1"/>
</dbReference>
<name>A0A370HD81_9NOCA</name>
<evidence type="ECO:0000313" key="3">
    <source>
        <dbReference type="EMBL" id="RDI55191.1"/>
    </source>
</evidence>
<feature type="region of interest" description="Disordered" evidence="2">
    <location>
        <begin position="212"/>
        <end position="235"/>
    </location>
</feature>
<keyword evidence="1" id="KW-0534">Nitrate assimilation</keyword>
<evidence type="ECO:0000256" key="2">
    <source>
        <dbReference type="SAM" id="MobiDB-lite"/>
    </source>
</evidence>
<organism evidence="3 4">
    <name type="scientific">Nocardia mexicana</name>
    <dbReference type="NCBI Taxonomy" id="279262"/>
    <lineage>
        <taxon>Bacteria</taxon>
        <taxon>Bacillati</taxon>
        <taxon>Actinomycetota</taxon>
        <taxon>Actinomycetes</taxon>
        <taxon>Mycobacteriales</taxon>
        <taxon>Nocardiaceae</taxon>
        <taxon>Nocardia</taxon>
    </lineage>
</organism>
<dbReference type="GO" id="GO:0051082">
    <property type="term" value="F:unfolded protein binding"/>
    <property type="evidence" value="ECO:0007669"/>
    <property type="project" value="InterPro"/>
</dbReference>